<comment type="similarity">
    <text evidence="1 14">Belongs to the DnaX/STICHEL family.</text>
</comment>
<dbReference type="InterPro" id="IPR050238">
    <property type="entry name" value="DNA_Rep/Repair_Clamp_Loader"/>
</dbReference>
<evidence type="ECO:0000256" key="7">
    <source>
        <dbReference type="ARBA" id="ARBA00022741"/>
    </source>
</evidence>
<dbReference type="GO" id="GO:0006261">
    <property type="term" value="P:DNA-templated DNA replication"/>
    <property type="evidence" value="ECO:0007669"/>
    <property type="project" value="TreeGrafter"/>
</dbReference>
<dbReference type="InterPro" id="IPR027417">
    <property type="entry name" value="P-loop_NTPase"/>
</dbReference>
<evidence type="ECO:0000256" key="12">
    <source>
        <dbReference type="ARBA" id="ARBA00049244"/>
    </source>
</evidence>
<dbReference type="NCBIfam" id="TIGR02397">
    <property type="entry name" value="dnaX_nterm"/>
    <property type="match status" value="1"/>
</dbReference>
<evidence type="ECO:0000256" key="3">
    <source>
        <dbReference type="ARBA" id="ARBA00022679"/>
    </source>
</evidence>
<accession>A0A917RDK2</accession>
<evidence type="ECO:0000256" key="4">
    <source>
        <dbReference type="ARBA" id="ARBA00022695"/>
    </source>
</evidence>
<gene>
    <name evidence="14" type="primary">dnaX</name>
    <name evidence="17" type="ORF">GCM10007964_48950</name>
</gene>
<feature type="region of interest" description="Disordered" evidence="15">
    <location>
        <begin position="568"/>
        <end position="705"/>
    </location>
</feature>
<dbReference type="InterPro" id="IPR012763">
    <property type="entry name" value="DNA_pol_III_sug/sutau_N"/>
</dbReference>
<dbReference type="InterPro" id="IPR045085">
    <property type="entry name" value="HLD_clamp_pol_III_gamma_tau"/>
</dbReference>
<keyword evidence="4 14" id="KW-0548">Nucleotidyltransferase</keyword>
<dbReference type="Pfam" id="PF22608">
    <property type="entry name" value="DNAX_ATPase_lid"/>
    <property type="match status" value="1"/>
</dbReference>
<keyword evidence="3 14" id="KW-0808">Transferase</keyword>
<dbReference type="Pfam" id="PF12169">
    <property type="entry name" value="DNA_pol3_gamma3"/>
    <property type="match status" value="1"/>
</dbReference>
<dbReference type="Gene3D" id="1.20.272.10">
    <property type="match status" value="1"/>
</dbReference>
<dbReference type="PANTHER" id="PTHR11669:SF0">
    <property type="entry name" value="PROTEIN STICHEL-LIKE 2"/>
    <property type="match status" value="1"/>
</dbReference>
<dbReference type="GO" id="GO:0003887">
    <property type="term" value="F:DNA-directed DNA polymerase activity"/>
    <property type="evidence" value="ECO:0007669"/>
    <property type="project" value="UniProtKB-KW"/>
</dbReference>
<dbReference type="GO" id="GO:0005524">
    <property type="term" value="F:ATP binding"/>
    <property type="evidence" value="ECO:0007669"/>
    <property type="project" value="UniProtKB-KW"/>
</dbReference>
<keyword evidence="18" id="KW-1185">Reference proteome</keyword>
<dbReference type="NCBIfam" id="NF005846">
    <property type="entry name" value="PRK07764.1-6"/>
    <property type="match status" value="1"/>
</dbReference>
<feature type="compositionally biased region" description="Polar residues" evidence="15">
    <location>
        <begin position="419"/>
        <end position="435"/>
    </location>
</feature>
<evidence type="ECO:0000256" key="5">
    <source>
        <dbReference type="ARBA" id="ARBA00022705"/>
    </source>
</evidence>
<dbReference type="GO" id="GO:0046872">
    <property type="term" value="F:metal ion binding"/>
    <property type="evidence" value="ECO:0007669"/>
    <property type="project" value="UniProtKB-KW"/>
</dbReference>
<dbReference type="AlphaFoldDB" id="A0A917RDK2"/>
<evidence type="ECO:0000256" key="2">
    <source>
        <dbReference type="ARBA" id="ARBA00012417"/>
    </source>
</evidence>
<comment type="caution">
    <text evidence="17">The sequence shown here is derived from an EMBL/GenBank/DDBJ whole genome shotgun (WGS) entry which is preliminary data.</text>
</comment>
<dbReference type="SUPFAM" id="SSF48019">
    <property type="entry name" value="post-AAA+ oligomerization domain-like"/>
    <property type="match status" value="1"/>
</dbReference>
<feature type="compositionally biased region" description="Low complexity" evidence="15">
    <location>
        <begin position="568"/>
        <end position="627"/>
    </location>
</feature>
<dbReference type="GO" id="GO:0009360">
    <property type="term" value="C:DNA polymerase III complex"/>
    <property type="evidence" value="ECO:0007669"/>
    <property type="project" value="InterPro"/>
</dbReference>
<dbReference type="GO" id="GO:0003677">
    <property type="term" value="F:DNA binding"/>
    <property type="evidence" value="ECO:0007669"/>
    <property type="project" value="InterPro"/>
</dbReference>
<evidence type="ECO:0000313" key="17">
    <source>
        <dbReference type="EMBL" id="GGL01059.1"/>
    </source>
</evidence>
<keyword evidence="10 14" id="KW-0239">DNA-directed DNA polymerase</keyword>
<comment type="subunit">
    <text evidence="14">DNA polymerase III contains a core (composed of alpha, epsilon and theta chains) that associates with a tau subunit. This core dimerizes to form the POLIII' complex. PolIII' associates with the gamma complex (composed of gamma, delta, delta', psi and chi chains) and with the beta chain to form the complete DNA polymerase III complex.</text>
</comment>
<dbReference type="EMBL" id="BMNT01000028">
    <property type="protein sequence ID" value="GGL01059.1"/>
    <property type="molecule type" value="Genomic_DNA"/>
</dbReference>
<evidence type="ECO:0000256" key="9">
    <source>
        <dbReference type="ARBA" id="ARBA00022840"/>
    </source>
</evidence>
<evidence type="ECO:0000256" key="1">
    <source>
        <dbReference type="ARBA" id="ARBA00006360"/>
    </source>
</evidence>
<evidence type="ECO:0000256" key="14">
    <source>
        <dbReference type="RuleBase" id="RU364063"/>
    </source>
</evidence>
<comment type="function">
    <text evidence="11 14">DNA polymerase III is a complex, multichain enzyme responsible for most of the replicative synthesis in bacteria. This DNA polymerase also exhibits 3' to 5' exonuclease activity.</text>
</comment>
<reference evidence="17" key="2">
    <citation type="submission" date="2020-09" db="EMBL/GenBank/DDBJ databases">
        <authorList>
            <person name="Sun Q."/>
            <person name="Ohkuma M."/>
        </authorList>
    </citation>
    <scope>NUCLEOTIDE SEQUENCE</scope>
    <source>
        <strain evidence="17">JCM 13064</strain>
    </source>
</reference>
<dbReference type="SUPFAM" id="SSF52540">
    <property type="entry name" value="P-loop containing nucleoside triphosphate hydrolases"/>
    <property type="match status" value="1"/>
</dbReference>
<comment type="catalytic activity">
    <reaction evidence="12 14">
        <text>DNA(n) + a 2'-deoxyribonucleoside 5'-triphosphate = DNA(n+1) + diphosphate</text>
        <dbReference type="Rhea" id="RHEA:22508"/>
        <dbReference type="Rhea" id="RHEA-COMP:17339"/>
        <dbReference type="Rhea" id="RHEA-COMP:17340"/>
        <dbReference type="ChEBI" id="CHEBI:33019"/>
        <dbReference type="ChEBI" id="CHEBI:61560"/>
        <dbReference type="ChEBI" id="CHEBI:173112"/>
        <dbReference type="EC" id="2.7.7.7"/>
    </reaction>
</comment>
<name>A0A917RDK2_9ACTN</name>
<dbReference type="InterPro" id="IPR003593">
    <property type="entry name" value="AAA+_ATPase"/>
</dbReference>
<proteinExistence type="inferred from homology"/>
<feature type="compositionally biased region" description="Acidic residues" evidence="15">
    <location>
        <begin position="691"/>
        <end position="705"/>
    </location>
</feature>
<feature type="domain" description="AAA+ ATPase" evidence="16">
    <location>
        <begin position="36"/>
        <end position="301"/>
    </location>
</feature>
<dbReference type="CDD" id="cd18137">
    <property type="entry name" value="HLD_clamp_pol_III_gamma_tau"/>
    <property type="match status" value="1"/>
</dbReference>
<keyword evidence="8" id="KW-0862">Zinc</keyword>
<dbReference type="FunFam" id="1.20.272.10:FF:000003">
    <property type="entry name" value="DNA polymerase III subunit gamma/tau"/>
    <property type="match status" value="1"/>
</dbReference>
<feature type="compositionally biased region" description="Low complexity" evidence="15">
    <location>
        <begin position="646"/>
        <end position="676"/>
    </location>
</feature>
<dbReference type="PANTHER" id="PTHR11669">
    <property type="entry name" value="REPLICATION FACTOR C / DNA POLYMERASE III GAMMA-TAU SUBUNIT"/>
    <property type="match status" value="1"/>
</dbReference>
<feature type="compositionally biased region" description="Low complexity" evidence="15">
    <location>
        <begin position="466"/>
        <end position="476"/>
    </location>
</feature>
<sequence length="729" mass="75500">MSLALYRKYRPGTFAEVKGQEHVTEPLRQALSTGRINHAYLFSGPRGCGKTSSARILARSLNCEKGPTPDPCGECESCVALAPTGPGHLDVIEIDAASHGGVDDARDLRERAFFAPVSARFKIYIIDEAHMVTREGFNALLKLVEEPPPHLKFVFATTEPEKVIGTIKSRTHHYPFRLMPPATLRQLLEEILGSESVPYEPAALPLVVRAGAGSARDSLSILDQLLAGADESGITYARAVSLLGYTDGGLLDEIVAAFARREGAAVFQAVNRVIEGGHDPRRFAMDLLERFRDLVILANVPEAAGSGLLDRPADELERLAEQAASMGPAELTRAAEVFNAGLTEMRGAASPRLMLELMCARVLLPAADQGETALLTRLERLERGGLATMAVQPAAAVPPPGGMAGAVPEPPDAGARPSQPGQSRQAAPGQGQQAENRPPAVRAPADDWPAPARTGAPQVATQSNGAPPAQAAVPAAPSVQAGAGALQHTWPQILDVLKQRSPAVWANVNTNSQLAGVEGNTVTLGFTQVGAMRNFVNGGKDAVVAAAIAAVMGGTWRVEAVVGNAPAGAAPAAPARSAPAPRTTPARQESAPAPQQPSTAAVAAPAQNPAQGRAQAPAQRPAVAPAPSDEPWPDAPPPDDEGPGPGHSTSGTGFAAARSAAQAAAQAGPRQAAAAGWPDAVPRRTGPATVEADEVDPDNDADADTDALTGMALVARELGGQVIEEIDHS</sequence>
<evidence type="ECO:0000256" key="13">
    <source>
        <dbReference type="ARBA" id="ARBA00074577"/>
    </source>
</evidence>
<evidence type="ECO:0000256" key="10">
    <source>
        <dbReference type="ARBA" id="ARBA00022932"/>
    </source>
</evidence>
<keyword evidence="7 14" id="KW-0547">Nucleotide-binding</keyword>
<dbReference type="SMART" id="SM00382">
    <property type="entry name" value="AAA"/>
    <property type="match status" value="1"/>
</dbReference>
<evidence type="ECO:0000259" key="16">
    <source>
        <dbReference type="SMART" id="SM00382"/>
    </source>
</evidence>
<evidence type="ECO:0000256" key="8">
    <source>
        <dbReference type="ARBA" id="ARBA00022833"/>
    </source>
</evidence>
<dbReference type="InterPro" id="IPR008921">
    <property type="entry name" value="DNA_pol3_clamp-load_cplx_C"/>
</dbReference>
<dbReference type="EC" id="2.7.7.7" evidence="2 14"/>
<keyword evidence="5 14" id="KW-0235">DNA replication</keyword>
<dbReference type="FunFam" id="3.40.50.300:FF:000014">
    <property type="entry name" value="DNA polymerase III subunit gamma/tau"/>
    <property type="match status" value="1"/>
</dbReference>
<feature type="region of interest" description="Disordered" evidence="15">
    <location>
        <begin position="397"/>
        <end position="476"/>
    </location>
</feature>
<keyword evidence="9 14" id="KW-0067">ATP-binding</keyword>
<dbReference type="Gene3D" id="3.40.50.300">
    <property type="entry name" value="P-loop containing nucleotide triphosphate hydrolases"/>
    <property type="match status" value="1"/>
</dbReference>
<dbReference type="RefSeq" id="WP_189165369.1">
    <property type="nucleotide sequence ID" value="NZ_BMNT01000028.1"/>
</dbReference>
<evidence type="ECO:0000256" key="11">
    <source>
        <dbReference type="ARBA" id="ARBA00037724"/>
    </source>
</evidence>
<protein>
    <recommendedName>
        <fullName evidence="13 14">DNA polymerase III subunit gamma/tau</fullName>
        <ecNumber evidence="2 14">2.7.7.7</ecNumber>
    </recommendedName>
</protein>
<organism evidence="17 18">
    <name type="scientific">Sphaerisporangium melleum</name>
    <dbReference type="NCBI Taxonomy" id="321316"/>
    <lineage>
        <taxon>Bacteria</taxon>
        <taxon>Bacillati</taxon>
        <taxon>Actinomycetota</taxon>
        <taxon>Actinomycetes</taxon>
        <taxon>Streptosporangiales</taxon>
        <taxon>Streptosporangiaceae</taxon>
        <taxon>Sphaerisporangium</taxon>
    </lineage>
</organism>
<evidence type="ECO:0000313" key="18">
    <source>
        <dbReference type="Proteomes" id="UP000645217"/>
    </source>
</evidence>
<reference evidence="17" key="1">
    <citation type="journal article" date="2014" name="Int. J. Syst. Evol. Microbiol.">
        <title>Complete genome sequence of Corynebacterium casei LMG S-19264T (=DSM 44701T), isolated from a smear-ripened cheese.</title>
        <authorList>
            <consortium name="US DOE Joint Genome Institute (JGI-PGF)"/>
            <person name="Walter F."/>
            <person name="Albersmeier A."/>
            <person name="Kalinowski J."/>
            <person name="Ruckert C."/>
        </authorList>
    </citation>
    <scope>NUCLEOTIDE SEQUENCE</scope>
    <source>
        <strain evidence="17">JCM 13064</strain>
    </source>
</reference>
<evidence type="ECO:0000256" key="6">
    <source>
        <dbReference type="ARBA" id="ARBA00022723"/>
    </source>
</evidence>
<keyword evidence="6" id="KW-0479">Metal-binding</keyword>
<dbReference type="CDD" id="cd00009">
    <property type="entry name" value="AAA"/>
    <property type="match status" value="1"/>
</dbReference>
<dbReference type="Gene3D" id="1.10.8.60">
    <property type="match status" value="1"/>
</dbReference>
<feature type="compositionally biased region" description="Low complexity" evidence="15">
    <location>
        <begin position="437"/>
        <end position="453"/>
    </location>
</feature>
<dbReference type="InterPro" id="IPR022754">
    <property type="entry name" value="DNA_pol_III_gamma-3"/>
</dbReference>
<dbReference type="Proteomes" id="UP000645217">
    <property type="component" value="Unassembled WGS sequence"/>
</dbReference>
<dbReference type="Pfam" id="PF13177">
    <property type="entry name" value="DNA_pol3_delta2"/>
    <property type="match status" value="1"/>
</dbReference>
<evidence type="ECO:0000256" key="15">
    <source>
        <dbReference type="SAM" id="MobiDB-lite"/>
    </source>
</evidence>